<accession>A0A4Z1K9Y6</accession>
<proteinExistence type="predicted"/>
<evidence type="ECO:0000256" key="1">
    <source>
        <dbReference type="SAM" id="MobiDB-lite"/>
    </source>
</evidence>
<evidence type="ECO:0000313" key="2">
    <source>
        <dbReference type="EMBL" id="TGO82480.1"/>
    </source>
</evidence>
<dbReference type="EMBL" id="PQXO01000819">
    <property type="protein sequence ID" value="TGO82480.1"/>
    <property type="molecule type" value="Genomic_DNA"/>
</dbReference>
<keyword evidence="3" id="KW-1185">Reference proteome</keyword>
<comment type="caution">
    <text evidence="2">The sequence shown here is derived from an EMBL/GenBank/DDBJ whole genome shotgun (WGS) entry which is preliminary data.</text>
</comment>
<protein>
    <submittedName>
        <fullName evidence="2">Uncharacterized protein</fullName>
    </submittedName>
</protein>
<dbReference type="Proteomes" id="UP000297280">
    <property type="component" value="Unassembled WGS sequence"/>
</dbReference>
<dbReference type="AlphaFoldDB" id="A0A4Z1K9Y6"/>
<sequence>MRIAMFTNLGEASVAYGGGFVGFGAGTADILQTKENMGYPRGKEGKKRKGSRFEVSTQYPQRIIE</sequence>
<name>A0A4Z1K9Y6_9HELO</name>
<feature type="region of interest" description="Disordered" evidence="1">
    <location>
        <begin position="36"/>
        <end position="65"/>
    </location>
</feature>
<gene>
    <name evidence="2" type="ORF">BPOR_0822g00060</name>
</gene>
<feature type="compositionally biased region" description="Polar residues" evidence="1">
    <location>
        <begin position="54"/>
        <end position="65"/>
    </location>
</feature>
<organism evidence="2 3">
    <name type="scientific">Botrytis porri</name>
    <dbReference type="NCBI Taxonomy" id="87229"/>
    <lineage>
        <taxon>Eukaryota</taxon>
        <taxon>Fungi</taxon>
        <taxon>Dikarya</taxon>
        <taxon>Ascomycota</taxon>
        <taxon>Pezizomycotina</taxon>
        <taxon>Leotiomycetes</taxon>
        <taxon>Helotiales</taxon>
        <taxon>Sclerotiniaceae</taxon>
        <taxon>Botrytis</taxon>
    </lineage>
</organism>
<evidence type="ECO:0000313" key="3">
    <source>
        <dbReference type="Proteomes" id="UP000297280"/>
    </source>
</evidence>
<reference evidence="2 3" key="1">
    <citation type="submission" date="2017-12" db="EMBL/GenBank/DDBJ databases">
        <title>Comparative genomics of Botrytis spp.</title>
        <authorList>
            <person name="Valero-Jimenez C.A."/>
            <person name="Tapia P."/>
            <person name="Veloso J."/>
            <person name="Silva-Moreno E."/>
            <person name="Staats M."/>
            <person name="Valdes J.H."/>
            <person name="Van Kan J.A.L."/>
        </authorList>
    </citation>
    <scope>NUCLEOTIDE SEQUENCE [LARGE SCALE GENOMIC DNA]</scope>
    <source>
        <strain evidence="2 3">MUCL3349</strain>
    </source>
</reference>